<dbReference type="GO" id="GO:0005576">
    <property type="term" value="C:extracellular region"/>
    <property type="evidence" value="ECO:0007669"/>
    <property type="project" value="UniProtKB-SubCell"/>
</dbReference>
<dbReference type="InterPro" id="IPR025155">
    <property type="entry name" value="WxxW_domain"/>
</dbReference>
<evidence type="ECO:0000259" key="5">
    <source>
        <dbReference type="Pfam" id="PF13330"/>
    </source>
</evidence>
<reference evidence="6" key="2">
    <citation type="submission" date="2025-09" db="UniProtKB">
        <authorList>
            <consortium name="Ensembl"/>
        </authorList>
    </citation>
    <scope>IDENTIFICATION</scope>
</reference>
<keyword evidence="2" id="KW-0964">Secreted</keyword>
<evidence type="ECO:0000256" key="3">
    <source>
        <dbReference type="ARBA" id="ARBA00022729"/>
    </source>
</evidence>
<name>A0A8C6LX63_NOTFU</name>
<keyword evidence="3" id="KW-0732">Signal</keyword>
<evidence type="ECO:0000313" key="7">
    <source>
        <dbReference type="Proteomes" id="UP000694548"/>
    </source>
</evidence>
<dbReference type="AlphaFoldDB" id="A0A8C6LX63"/>
<keyword evidence="4" id="KW-0325">Glycoprotein</keyword>
<dbReference type="Ensembl" id="ENSNFUT00015026049.1">
    <property type="protein sequence ID" value="ENSNFUP00015024925.1"/>
    <property type="gene ID" value="ENSNFUG00015012051.1"/>
</dbReference>
<reference evidence="6" key="1">
    <citation type="submission" date="2025-08" db="UniProtKB">
        <authorList>
            <consortium name="Ensembl"/>
        </authorList>
    </citation>
    <scope>IDENTIFICATION</scope>
</reference>
<evidence type="ECO:0000256" key="4">
    <source>
        <dbReference type="ARBA" id="ARBA00023180"/>
    </source>
</evidence>
<dbReference type="PANTHER" id="PTHR15031">
    <property type="entry name" value="CARTILAGE INTERMEDIATE LAYER PROTEIN CLIP"/>
    <property type="match status" value="1"/>
</dbReference>
<accession>A0A8C6LX63</accession>
<comment type="subcellular location">
    <subcellularLocation>
        <location evidence="1">Secreted</location>
    </subcellularLocation>
</comment>
<organism evidence="6 7">
    <name type="scientific">Nothobranchius furzeri</name>
    <name type="common">Turquoise killifish</name>
    <dbReference type="NCBI Taxonomy" id="105023"/>
    <lineage>
        <taxon>Eukaryota</taxon>
        <taxon>Metazoa</taxon>
        <taxon>Chordata</taxon>
        <taxon>Craniata</taxon>
        <taxon>Vertebrata</taxon>
        <taxon>Euteleostomi</taxon>
        <taxon>Actinopterygii</taxon>
        <taxon>Neopterygii</taxon>
        <taxon>Teleostei</taxon>
        <taxon>Neoteleostei</taxon>
        <taxon>Acanthomorphata</taxon>
        <taxon>Ovalentaria</taxon>
        <taxon>Atherinomorphae</taxon>
        <taxon>Cyprinodontiformes</taxon>
        <taxon>Nothobranchiidae</taxon>
        <taxon>Nothobranchius</taxon>
    </lineage>
</organism>
<dbReference type="GeneTree" id="ENSGT00390000008152"/>
<sequence>MESIGTGLISFLSVKMQQSMFQTFTMGHFFVLKKLCHRECCVAFKRLRYTRPHGTGKSSCLVPPAAGRGHLISATMIRLTLLTTVVVLLLAYVKPSNGIPWPPGPIMCWTSWYDRDNPDGTGDWEDLKHLRMENPGEICAGPVDIQAVTVVGNVPAEDTGQQFYAYNTQIGFICLNEDQEFGRCRDYKVRFRCPCIFQPR</sequence>
<keyword evidence="7" id="KW-1185">Reference proteome</keyword>
<feature type="domain" description="WxxW" evidence="5">
    <location>
        <begin position="109"/>
        <end position="193"/>
    </location>
</feature>
<protein>
    <recommendedName>
        <fullName evidence="5">WxxW domain-containing protein</fullName>
    </recommendedName>
</protein>
<dbReference type="PANTHER" id="PTHR15031:SF4">
    <property type="entry name" value="CARTILAGE INTERMEDIATE LAYER PROTEIN 1"/>
    <property type="match status" value="1"/>
</dbReference>
<dbReference type="Proteomes" id="UP000694548">
    <property type="component" value="Unassembled WGS sequence"/>
</dbReference>
<evidence type="ECO:0000256" key="2">
    <source>
        <dbReference type="ARBA" id="ARBA00022525"/>
    </source>
</evidence>
<evidence type="ECO:0000313" key="6">
    <source>
        <dbReference type="Ensembl" id="ENSNFUP00015024925.1"/>
    </source>
</evidence>
<dbReference type="InterPro" id="IPR039675">
    <property type="entry name" value="CILP1/CILP2"/>
</dbReference>
<dbReference type="Pfam" id="PF13330">
    <property type="entry name" value="Mucin2_WxxW"/>
    <property type="match status" value="1"/>
</dbReference>
<evidence type="ECO:0000256" key="1">
    <source>
        <dbReference type="ARBA" id="ARBA00004613"/>
    </source>
</evidence>
<proteinExistence type="predicted"/>